<dbReference type="InterPro" id="IPR011009">
    <property type="entry name" value="Kinase-like_dom_sf"/>
</dbReference>
<feature type="domain" description="Protein kinase" evidence="7">
    <location>
        <begin position="1"/>
        <end position="218"/>
    </location>
</feature>
<keyword evidence="2" id="KW-0723">Serine/threonine-protein kinase</keyword>
<evidence type="ECO:0000256" key="4">
    <source>
        <dbReference type="ARBA" id="ARBA00022741"/>
    </source>
</evidence>
<evidence type="ECO:0000256" key="3">
    <source>
        <dbReference type="ARBA" id="ARBA00022679"/>
    </source>
</evidence>
<keyword evidence="6" id="KW-0067">ATP-binding</keyword>
<keyword evidence="3" id="KW-0808">Transferase</keyword>
<dbReference type="PROSITE" id="PS50011">
    <property type="entry name" value="PROTEIN_KINASE_DOM"/>
    <property type="match status" value="1"/>
</dbReference>
<dbReference type="GO" id="GO:0004674">
    <property type="term" value="F:protein serine/threonine kinase activity"/>
    <property type="evidence" value="ECO:0007669"/>
    <property type="project" value="UniProtKB-KW"/>
</dbReference>
<dbReference type="SUPFAM" id="SSF56112">
    <property type="entry name" value="Protein kinase-like (PK-like)"/>
    <property type="match status" value="1"/>
</dbReference>
<dbReference type="PANTHER" id="PTHR44167">
    <property type="entry name" value="OVARIAN-SPECIFIC SERINE/THREONINE-PROTEIN KINASE LOK-RELATED"/>
    <property type="match status" value="1"/>
</dbReference>
<evidence type="ECO:0000256" key="6">
    <source>
        <dbReference type="ARBA" id="ARBA00022840"/>
    </source>
</evidence>
<evidence type="ECO:0000256" key="2">
    <source>
        <dbReference type="ARBA" id="ARBA00022527"/>
    </source>
</evidence>
<gene>
    <name evidence="8" type="ORF">AB6A40_008350</name>
</gene>
<evidence type="ECO:0000259" key="7">
    <source>
        <dbReference type="PROSITE" id="PS50011"/>
    </source>
</evidence>
<evidence type="ECO:0000256" key="5">
    <source>
        <dbReference type="ARBA" id="ARBA00022777"/>
    </source>
</evidence>
<dbReference type="EMBL" id="JBGFUD010007605">
    <property type="protein sequence ID" value="MFH4981641.1"/>
    <property type="molecule type" value="Genomic_DNA"/>
</dbReference>
<accession>A0ABD6EVY2</accession>
<dbReference type="PANTHER" id="PTHR44167:SF23">
    <property type="entry name" value="CDC7 KINASE, ISOFORM A-RELATED"/>
    <property type="match status" value="1"/>
</dbReference>
<dbReference type="InterPro" id="IPR000719">
    <property type="entry name" value="Prot_kinase_dom"/>
</dbReference>
<organism evidence="8 9">
    <name type="scientific">Gnathostoma spinigerum</name>
    <dbReference type="NCBI Taxonomy" id="75299"/>
    <lineage>
        <taxon>Eukaryota</taxon>
        <taxon>Metazoa</taxon>
        <taxon>Ecdysozoa</taxon>
        <taxon>Nematoda</taxon>
        <taxon>Chromadorea</taxon>
        <taxon>Rhabditida</taxon>
        <taxon>Spirurina</taxon>
        <taxon>Gnathostomatomorpha</taxon>
        <taxon>Gnathostomatoidea</taxon>
        <taxon>Gnathostomatidae</taxon>
        <taxon>Gnathostoma</taxon>
    </lineage>
</organism>
<keyword evidence="9" id="KW-1185">Reference proteome</keyword>
<dbReference type="AlphaFoldDB" id="A0ABD6EVY2"/>
<dbReference type="Pfam" id="PF00069">
    <property type="entry name" value="Pkinase"/>
    <property type="match status" value="1"/>
</dbReference>
<sequence length="218" mass="24086">MNEQNEGDKSMVTETLFRKERKKSGGAPKCGCLGLPCVCSTCQHKPRLNVNKAGTPGFRAPEVLLKSSDQTPLIDIWAAGVTFLSLLCHQHPVMRPADDEEAIAQIAVLFGTAPLQHYADKIGVSLLAEPVFPGLDIVKFVRAVREGVITKGDQLRCTSCKILFYGNSQGICLCKSTEETSLSQLSPEERQVFEVLLRCLTVDPSERYSAEMLKNYFY</sequence>
<dbReference type="Gene3D" id="1.10.510.10">
    <property type="entry name" value="Transferase(Phosphotransferase) domain 1"/>
    <property type="match status" value="1"/>
</dbReference>
<evidence type="ECO:0000313" key="9">
    <source>
        <dbReference type="Proteomes" id="UP001608902"/>
    </source>
</evidence>
<name>A0ABD6EVY2_9BILA</name>
<proteinExistence type="predicted"/>
<reference evidence="8 9" key="1">
    <citation type="submission" date="2024-08" db="EMBL/GenBank/DDBJ databases">
        <title>Gnathostoma spinigerum genome.</title>
        <authorList>
            <person name="Gonzalez-Bertolin B."/>
            <person name="Monzon S."/>
            <person name="Zaballos A."/>
            <person name="Jimenez P."/>
            <person name="Dekumyoy P."/>
            <person name="Varona S."/>
            <person name="Cuesta I."/>
            <person name="Sumanam S."/>
            <person name="Adisakwattana P."/>
            <person name="Gasser R.B."/>
            <person name="Hernandez-Gonzalez A."/>
            <person name="Young N.D."/>
            <person name="Perteguer M.J."/>
        </authorList>
    </citation>
    <scope>NUCLEOTIDE SEQUENCE [LARGE SCALE GENOMIC DNA]</scope>
    <source>
        <strain evidence="8">AL3</strain>
        <tissue evidence="8">Liver</tissue>
    </source>
</reference>
<protein>
    <recommendedName>
        <fullName evidence="1">non-specific serine/threonine protein kinase</fullName>
        <ecNumber evidence="1">2.7.11.1</ecNumber>
    </recommendedName>
</protein>
<evidence type="ECO:0000313" key="8">
    <source>
        <dbReference type="EMBL" id="MFH4981641.1"/>
    </source>
</evidence>
<comment type="caution">
    <text evidence="8">The sequence shown here is derived from an EMBL/GenBank/DDBJ whole genome shotgun (WGS) entry which is preliminary data.</text>
</comment>
<dbReference type="Proteomes" id="UP001608902">
    <property type="component" value="Unassembled WGS sequence"/>
</dbReference>
<keyword evidence="5" id="KW-0418">Kinase</keyword>
<keyword evidence="4" id="KW-0547">Nucleotide-binding</keyword>
<dbReference type="GO" id="GO:0005524">
    <property type="term" value="F:ATP binding"/>
    <property type="evidence" value="ECO:0007669"/>
    <property type="project" value="UniProtKB-KW"/>
</dbReference>
<evidence type="ECO:0000256" key="1">
    <source>
        <dbReference type="ARBA" id="ARBA00012513"/>
    </source>
</evidence>
<dbReference type="EC" id="2.7.11.1" evidence="1"/>